<name>A0ABU2NI85_9PSEU</name>
<dbReference type="Pfam" id="PF10756">
    <property type="entry name" value="bPH_6"/>
    <property type="match status" value="1"/>
</dbReference>
<gene>
    <name evidence="4" type="ORF">RM445_24730</name>
</gene>
<reference evidence="5" key="1">
    <citation type="submission" date="2023-07" db="EMBL/GenBank/DDBJ databases">
        <title>30 novel species of actinomycetes from the DSMZ collection.</title>
        <authorList>
            <person name="Nouioui I."/>
        </authorList>
    </citation>
    <scope>NUCLEOTIDE SEQUENCE [LARGE SCALE GENOMIC DNA]</scope>
    <source>
        <strain evidence="5">DSM 45834</strain>
    </source>
</reference>
<keyword evidence="2" id="KW-0472">Membrane</keyword>
<dbReference type="EMBL" id="JAVREJ010000021">
    <property type="protein sequence ID" value="MDT0352733.1"/>
    <property type="molecule type" value="Genomic_DNA"/>
</dbReference>
<sequence length="201" mass="21420">MTPGRTLLGKYPLGRNFVGSRHDAPLAPDGRPPRGPVLVVRPRRVRLAAWLAAVAVVAAFTVIASVLRTTDTGVFFRTADQVAMVLLGVLIAAGILLLARPRVRADADGVEIRNVGWPRYLPWELVRAVSFPDGASWARLDLPDYEYVAVLAVQAVDGLHAVEAIRGLRALHAAAHAPVSGDREAADDRVSGDDGASPGRT</sequence>
<protein>
    <submittedName>
        <fullName evidence="4">PH domain-containing protein</fullName>
    </submittedName>
</protein>
<keyword evidence="2" id="KW-1133">Transmembrane helix</keyword>
<feature type="transmembrane region" description="Helical" evidence="2">
    <location>
        <begin position="79"/>
        <end position="99"/>
    </location>
</feature>
<organism evidence="4 5">
    <name type="scientific">Pseudonocardia charpentierae</name>
    <dbReference type="NCBI Taxonomy" id="3075545"/>
    <lineage>
        <taxon>Bacteria</taxon>
        <taxon>Bacillati</taxon>
        <taxon>Actinomycetota</taxon>
        <taxon>Actinomycetes</taxon>
        <taxon>Pseudonocardiales</taxon>
        <taxon>Pseudonocardiaceae</taxon>
        <taxon>Pseudonocardia</taxon>
    </lineage>
</organism>
<feature type="domain" description="Low molecular weight protein antigen 6 PH" evidence="3">
    <location>
        <begin position="100"/>
        <end position="169"/>
    </location>
</feature>
<evidence type="ECO:0000313" key="5">
    <source>
        <dbReference type="Proteomes" id="UP001183202"/>
    </source>
</evidence>
<evidence type="ECO:0000259" key="3">
    <source>
        <dbReference type="Pfam" id="PF10756"/>
    </source>
</evidence>
<dbReference type="RefSeq" id="WP_311559240.1">
    <property type="nucleotide sequence ID" value="NZ_JAVREJ010000021.1"/>
</dbReference>
<accession>A0ABU2NI85</accession>
<evidence type="ECO:0000256" key="2">
    <source>
        <dbReference type="SAM" id="Phobius"/>
    </source>
</evidence>
<feature type="transmembrane region" description="Helical" evidence="2">
    <location>
        <begin position="47"/>
        <end position="67"/>
    </location>
</feature>
<proteinExistence type="predicted"/>
<feature type="compositionally biased region" description="Basic and acidic residues" evidence="1">
    <location>
        <begin position="181"/>
        <end position="192"/>
    </location>
</feature>
<dbReference type="Proteomes" id="UP001183202">
    <property type="component" value="Unassembled WGS sequence"/>
</dbReference>
<feature type="region of interest" description="Disordered" evidence="1">
    <location>
        <begin position="179"/>
        <end position="201"/>
    </location>
</feature>
<evidence type="ECO:0000256" key="1">
    <source>
        <dbReference type="SAM" id="MobiDB-lite"/>
    </source>
</evidence>
<evidence type="ECO:0000313" key="4">
    <source>
        <dbReference type="EMBL" id="MDT0352733.1"/>
    </source>
</evidence>
<keyword evidence="5" id="KW-1185">Reference proteome</keyword>
<dbReference type="InterPro" id="IPR019692">
    <property type="entry name" value="CFP-6_PH"/>
</dbReference>
<comment type="caution">
    <text evidence="4">The sequence shown here is derived from an EMBL/GenBank/DDBJ whole genome shotgun (WGS) entry which is preliminary data.</text>
</comment>
<keyword evidence="2" id="KW-0812">Transmembrane</keyword>